<sequence>MADTVEMQGIEFQIVNDSSAASAGVEQLAKKLAALKSSISGSTTALSKVASGISAIKNAVNNMNTGDFASKMNRISDSLARLKGQTDSLKISSSIGNQLTAISKAVDSLPDAPGDKLKNLAEGLQPLSTLGKSNMTTFINQLKKLPEVIEKLEKADIDKFTQQMKDLASAMKPFADEMNKVASGFSAFPSKIQKLINSTEEYNNAVGKATNKTSAWENAIKKLSFVAVYRAAVKFLGNVINKASEYQEDLNLFTVSMGEYAEEAYNYAQKVSEVVGIDPAEWMRNQGVFNTIITGFGVAGDKAAYMSQNLTQLGYDLASFYNIDFESAMQKVQSGIAGELEPLRRLGYDLSVARLEQERLNLGIDKSVSSMTQAEKSQLRYYAMMTQVTQVQGDMARTLEQPANMLRVLRAQIEQCARAIGNLFIPILTKVLPIAIAVADGLRQIISAIAGLFGVTLNTPDWNASIGNATSGTEDIADNMGSAVESAKELKRYLAPFDELNVLPDQSTGSGGSGSGTGLGTGSGDLGIDLPGYDFLKNAVTEKIDAWKKKLEPLVTFVKDNLKEILELIATIGIALLAWKLSNDFLNGIMALKALGKNGLSIPLTFAAGAILTVAGFKIEFEAIKNAIEKGLNAFNFGEIVLSGLAATAGTGIIGKGIGQLIAKAFGESAVAKAITAGGGTISTGLIGAAIGGIVAGIPMFVTGVYDAIMNGLNVLNGLLIPAGSTLAGASVGAIIGSLGGPIGTGIGAIIGLVVGGLTDLGILIYQKWDEISSLLSKSFTTVKKSLYGTWSALSGWFDTNIIQPVGKFFNGLWKDISTNATECWESVSGAFGDAANWFNETIIQPVSGFFSELLEKVSLSAYETWQEVKNFFYPTTEWFSELWSSVSKTFEDIFYDIGVIANGTWDTIKIAWGISSEWMYANVIQPIEAFFAGLWTDVTEFAVSSWKNVKNAWGEFTQWVEANIIVPVGEFFSNLWSDIQTWASDAWIGVKNTFYEMGSWFNTNVIQPLSNLFSSLWSGITGWASNTWTSICNGFLTAYTYINTYFISPLRYAVATVFDGLVGAVKAALNGVIYALNSALSWMFGGINGILSSLRNFSIAGYSPFAGLREISIPKIPMLANGGFVDQGQLFIANEAGPEMVGSIGGKTAVANNDQIVDGITYGVREANDDVVTAIYAVAQQIIAEMRNQGSGNGGGGGYDFDRAVYEANRRNARVYG</sequence>
<feature type="transmembrane region" description="Helical" evidence="1">
    <location>
        <begin position="640"/>
        <end position="662"/>
    </location>
</feature>
<dbReference type="EMBL" id="BK014759">
    <property type="protein sequence ID" value="DAD74356.1"/>
    <property type="molecule type" value="Genomic_DNA"/>
</dbReference>
<feature type="transmembrane region" description="Helical" evidence="1">
    <location>
        <begin position="743"/>
        <end position="766"/>
    </location>
</feature>
<organism evidence="2">
    <name type="scientific">Siphoviridae sp. ct3pR10</name>
    <dbReference type="NCBI Taxonomy" id="2826284"/>
    <lineage>
        <taxon>Viruses</taxon>
        <taxon>Duplodnaviria</taxon>
        <taxon>Heunggongvirae</taxon>
        <taxon>Uroviricota</taxon>
        <taxon>Caudoviricetes</taxon>
    </lineage>
</organism>
<evidence type="ECO:0000313" key="2">
    <source>
        <dbReference type="EMBL" id="DAD74356.1"/>
    </source>
</evidence>
<keyword evidence="1" id="KW-0472">Membrane</keyword>
<evidence type="ECO:0000256" key="1">
    <source>
        <dbReference type="SAM" id="Phobius"/>
    </source>
</evidence>
<feature type="transmembrane region" description="Helical" evidence="1">
    <location>
        <begin position="602"/>
        <end position="619"/>
    </location>
</feature>
<name>A0A8S5LWL7_9CAUD</name>
<feature type="transmembrane region" description="Helical" evidence="1">
    <location>
        <begin position="718"/>
        <end position="737"/>
    </location>
</feature>
<protein>
    <submittedName>
        <fullName evidence="2">Minor tail protein</fullName>
    </submittedName>
</protein>
<keyword evidence="1" id="KW-0812">Transmembrane</keyword>
<proteinExistence type="predicted"/>
<keyword evidence="1" id="KW-1133">Transmembrane helix</keyword>
<accession>A0A8S5LWL7</accession>
<reference evidence="2" key="1">
    <citation type="journal article" date="2021" name="Proc. Natl. Acad. Sci. U.S.A.">
        <title>A Catalog of Tens of Thousands of Viruses from Human Metagenomes Reveals Hidden Associations with Chronic Diseases.</title>
        <authorList>
            <person name="Tisza M.J."/>
            <person name="Buck C.B."/>
        </authorList>
    </citation>
    <scope>NUCLEOTIDE SEQUENCE</scope>
    <source>
        <strain evidence="2">Ct3pR10</strain>
    </source>
</reference>
<feature type="transmembrane region" description="Helical" evidence="1">
    <location>
        <begin position="682"/>
        <end position="706"/>
    </location>
</feature>